<sequence>MAVEASRRAIYAPKICELTLQAVFSHPNLDLNFQLLRILRFTDFPGPQDTNLSQYLQPALEEVHLRHWPPAVFLHGLNKHCPRLRVLSQVSTAYKDKSDIIDFFASNQSLRCVQFTILPLNEDEVLAAMLALSKIHSLEELIIVGETSTDTLTQLQVLHPSSSKYSFGSVRKVKLTVRIPSLQLLPTIFGAMTTLSLELPIQSNDHELDALVGLPLESLQLHIAAGVTLSPQQLLFLRITETLRSLIIKPRPFNPMATMATFGLSNADFKHLFAKFSNLETLLIWFALEIPDPDVAFQDLGQSCPRLENLRLYCYIDLTAWCDTPNPLFPNLKFAWVSSVSSQSFLGKTNETTAQLLAEILDRHAPQLDRFVALKRYNFRPTDCDQLSQMVMRAHGRIKEIGQTRHAKDESRGMAIR</sequence>
<evidence type="ECO:0000313" key="2">
    <source>
        <dbReference type="Proteomes" id="UP000745764"/>
    </source>
</evidence>
<comment type="caution">
    <text evidence="1">The sequence shown here is derived from an EMBL/GenBank/DDBJ whole genome shotgun (WGS) entry which is preliminary data.</text>
</comment>
<dbReference type="EMBL" id="CAINUL010000019">
    <property type="protein sequence ID" value="CAD0115220.1"/>
    <property type="molecule type" value="Genomic_DNA"/>
</dbReference>
<proteinExistence type="predicted"/>
<dbReference type="Gene3D" id="3.80.10.10">
    <property type="entry name" value="Ribonuclease Inhibitor"/>
    <property type="match status" value="1"/>
</dbReference>
<dbReference type="AlphaFoldDB" id="A0A9N8PXZ6"/>
<keyword evidence="2" id="KW-1185">Reference proteome</keyword>
<dbReference type="InterPro" id="IPR032675">
    <property type="entry name" value="LRR_dom_sf"/>
</dbReference>
<name>A0A9N8PXZ6_9PEZI</name>
<dbReference type="SUPFAM" id="SSF52047">
    <property type="entry name" value="RNI-like"/>
    <property type="match status" value="1"/>
</dbReference>
<accession>A0A9N8PXZ6</accession>
<protein>
    <recommendedName>
        <fullName evidence="3">F-box domain-containing protein</fullName>
    </recommendedName>
</protein>
<evidence type="ECO:0000313" key="1">
    <source>
        <dbReference type="EMBL" id="CAD0115220.1"/>
    </source>
</evidence>
<organism evidence="1 2">
    <name type="scientific">Aureobasidium uvarum</name>
    <dbReference type="NCBI Taxonomy" id="2773716"/>
    <lineage>
        <taxon>Eukaryota</taxon>
        <taxon>Fungi</taxon>
        <taxon>Dikarya</taxon>
        <taxon>Ascomycota</taxon>
        <taxon>Pezizomycotina</taxon>
        <taxon>Dothideomycetes</taxon>
        <taxon>Dothideomycetidae</taxon>
        <taxon>Dothideales</taxon>
        <taxon>Saccotheciaceae</taxon>
        <taxon>Aureobasidium</taxon>
    </lineage>
</organism>
<dbReference type="OrthoDB" id="2305901at2759"/>
<dbReference type="Proteomes" id="UP000745764">
    <property type="component" value="Unassembled WGS sequence"/>
</dbReference>
<evidence type="ECO:0008006" key="3">
    <source>
        <dbReference type="Google" id="ProtNLM"/>
    </source>
</evidence>
<reference evidence="1" key="1">
    <citation type="submission" date="2020-06" db="EMBL/GenBank/DDBJ databases">
        <authorList>
            <person name="Onetto C."/>
        </authorList>
    </citation>
    <scope>NUCLEOTIDE SEQUENCE</scope>
</reference>
<gene>
    <name evidence="1" type="ORF">AWRI4620_LOCUS9475</name>
</gene>